<dbReference type="CDD" id="cd02440">
    <property type="entry name" value="AdoMet_MTases"/>
    <property type="match status" value="1"/>
</dbReference>
<keyword evidence="1 4" id="KW-0808">Transferase</keyword>
<dbReference type="OrthoDB" id="10017101at2759"/>
<dbReference type="STRING" id="1460663.A0A177CR52"/>
<dbReference type="GO" id="GO:0005783">
    <property type="term" value="C:endoplasmic reticulum"/>
    <property type="evidence" value="ECO:0007669"/>
    <property type="project" value="TreeGrafter"/>
</dbReference>
<evidence type="ECO:0000256" key="1">
    <source>
        <dbReference type="ARBA" id="ARBA00022679"/>
    </source>
</evidence>
<sequence length="264" mass="28655">MQPSTLHESRTATTSAPHLLPKLHSLAESNPHLNLLDAGCGPGTISTSFAQLLPNGHVTGLDLNTAILPRARQNAAAAGVTNIDFVEGSVFTLPFADESFDVVFCHQVLIHLGQPWEALREMLRVAKKGGVVAAREGDYGSEVVWPGDPALGRFHELMTGVMRAGGGTPEAGRQLLAWALKAGAERRRVEVSFGTSSYCTLNERRFCAQGLCEQLRGGGLRAKAMKFELGEDEDFEEMAKAWEEWAERDNSSLAMLQGQILIEK</sequence>
<gene>
    <name evidence="4" type="ORF">CC84DRAFT_1183750</name>
</gene>
<dbReference type="Proteomes" id="UP000077069">
    <property type="component" value="Unassembled WGS sequence"/>
</dbReference>
<dbReference type="GO" id="GO:0003838">
    <property type="term" value="F:sterol 24-C-methyltransferase activity"/>
    <property type="evidence" value="ECO:0007669"/>
    <property type="project" value="TreeGrafter"/>
</dbReference>
<feature type="domain" description="Methyltransferase" evidence="3">
    <location>
        <begin position="31"/>
        <end position="138"/>
    </location>
</feature>
<dbReference type="Gene3D" id="3.40.50.150">
    <property type="entry name" value="Vaccinia Virus protein VP39"/>
    <property type="match status" value="1"/>
</dbReference>
<keyword evidence="5" id="KW-1185">Reference proteome</keyword>
<dbReference type="AlphaFoldDB" id="A0A177CR52"/>
<evidence type="ECO:0000313" key="5">
    <source>
        <dbReference type="Proteomes" id="UP000077069"/>
    </source>
</evidence>
<evidence type="ECO:0000256" key="2">
    <source>
        <dbReference type="ARBA" id="ARBA00038188"/>
    </source>
</evidence>
<dbReference type="EMBL" id="KV441549">
    <property type="protein sequence ID" value="OAG09370.1"/>
    <property type="molecule type" value="Genomic_DNA"/>
</dbReference>
<comment type="similarity">
    <text evidence="2">Belongs to the class I-like SAM-binding methyltransferase superfamily. Erg6/SMT family.</text>
</comment>
<dbReference type="GO" id="GO:0032259">
    <property type="term" value="P:methylation"/>
    <property type="evidence" value="ECO:0007669"/>
    <property type="project" value="UniProtKB-KW"/>
</dbReference>
<dbReference type="GO" id="GO:0016126">
    <property type="term" value="P:sterol biosynthetic process"/>
    <property type="evidence" value="ECO:0007669"/>
    <property type="project" value="TreeGrafter"/>
</dbReference>
<dbReference type="InParanoid" id="A0A177CR52"/>
<dbReference type="Pfam" id="PF13847">
    <property type="entry name" value="Methyltransf_31"/>
    <property type="match status" value="1"/>
</dbReference>
<organism evidence="4 5">
    <name type="scientific">Paraphaeosphaeria sporulosa</name>
    <dbReference type="NCBI Taxonomy" id="1460663"/>
    <lineage>
        <taxon>Eukaryota</taxon>
        <taxon>Fungi</taxon>
        <taxon>Dikarya</taxon>
        <taxon>Ascomycota</taxon>
        <taxon>Pezizomycotina</taxon>
        <taxon>Dothideomycetes</taxon>
        <taxon>Pleosporomycetidae</taxon>
        <taxon>Pleosporales</taxon>
        <taxon>Massarineae</taxon>
        <taxon>Didymosphaeriaceae</taxon>
        <taxon>Paraphaeosphaeria</taxon>
    </lineage>
</organism>
<evidence type="ECO:0000259" key="3">
    <source>
        <dbReference type="Pfam" id="PF13847"/>
    </source>
</evidence>
<accession>A0A177CR52</accession>
<dbReference type="RefSeq" id="XP_018039735.1">
    <property type="nucleotide sequence ID" value="XM_018180704.1"/>
</dbReference>
<protein>
    <submittedName>
        <fullName evidence="4">S-adenosyl-L-methionine-dependent methyltransferase</fullName>
    </submittedName>
</protein>
<proteinExistence type="inferred from homology"/>
<dbReference type="InterPro" id="IPR029063">
    <property type="entry name" value="SAM-dependent_MTases_sf"/>
</dbReference>
<dbReference type="SUPFAM" id="SSF53335">
    <property type="entry name" value="S-adenosyl-L-methionine-dependent methyltransferases"/>
    <property type="match status" value="1"/>
</dbReference>
<reference evidence="4 5" key="1">
    <citation type="submission" date="2016-05" db="EMBL/GenBank/DDBJ databases">
        <title>Comparative analysis of secretome profiles of manganese(II)-oxidizing ascomycete fungi.</title>
        <authorList>
            <consortium name="DOE Joint Genome Institute"/>
            <person name="Zeiner C.A."/>
            <person name="Purvine S.O."/>
            <person name="Zink E.M."/>
            <person name="Wu S."/>
            <person name="Pasa-Tolic L."/>
            <person name="Chaput D.L."/>
            <person name="Haridas S."/>
            <person name="Grigoriev I.V."/>
            <person name="Santelli C.M."/>
            <person name="Hansel C.M."/>
        </authorList>
    </citation>
    <scope>NUCLEOTIDE SEQUENCE [LARGE SCALE GENOMIC DNA]</scope>
    <source>
        <strain evidence="4 5">AP3s5-JAC2a</strain>
    </source>
</reference>
<evidence type="ECO:0000313" key="4">
    <source>
        <dbReference type="EMBL" id="OAG09370.1"/>
    </source>
</evidence>
<dbReference type="PANTHER" id="PTHR44068:SF1">
    <property type="entry name" value="HYPOTHETICAL LOC100005854"/>
    <property type="match status" value="1"/>
</dbReference>
<keyword evidence="4" id="KW-0489">Methyltransferase</keyword>
<dbReference type="InterPro" id="IPR050447">
    <property type="entry name" value="Erg6_SMT_methyltransf"/>
</dbReference>
<dbReference type="InterPro" id="IPR025714">
    <property type="entry name" value="Methyltranfer_dom"/>
</dbReference>
<dbReference type="PANTHER" id="PTHR44068">
    <property type="entry name" value="ZGC:194242"/>
    <property type="match status" value="1"/>
</dbReference>
<name>A0A177CR52_9PLEO</name>
<dbReference type="GeneID" id="28764190"/>